<dbReference type="GO" id="GO:0016787">
    <property type="term" value="F:hydrolase activity"/>
    <property type="evidence" value="ECO:0007669"/>
    <property type="project" value="UniProtKB-KW"/>
</dbReference>
<protein>
    <submittedName>
        <fullName evidence="5">HAD family hydrolase</fullName>
    </submittedName>
</protein>
<keyword evidence="4" id="KW-0460">Magnesium</keyword>
<dbReference type="Gene3D" id="1.10.150.520">
    <property type="match status" value="1"/>
</dbReference>
<dbReference type="NCBIfam" id="TIGR01549">
    <property type="entry name" value="HAD-SF-IA-v1"/>
    <property type="match status" value="1"/>
</dbReference>
<dbReference type="PRINTS" id="PR00413">
    <property type="entry name" value="HADHALOGNASE"/>
</dbReference>
<reference evidence="5 6" key="1">
    <citation type="submission" date="2021-07" db="EMBL/GenBank/DDBJ databases">
        <title>Paenibacillus radiodurans sp. nov., isolated from the southeastern edge of Tengger Desert.</title>
        <authorList>
            <person name="Zhang G."/>
        </authorList>
    </citation>
    <scope>NUCLEOTIDE SEQUENCE [LARGE SCALE GENOMIC DNA]</scope>
    <source>
        <strain evidence="5 6">DT7-4</strain>
    </source>
</reference>
<evidence type="ECO:0000256" key="3">
    <source>
        <dbReference type="ARBA" id="ARBA00022801"/>
    </source>
</evidence>
<keyword evidence="3 5" id="KW-0378">Hydrolase</keyword>
<dbReference type="SFLD" id="SFLDG01129">
    <property type="entry name" value="C1.5:_HAD__Beta-PGM__Phosphata"/>
    <property type="match status" value="1"/>
</dbReference>
<dbReference type="InterPro" id="IPR041492">
    <property type="entry name" value="HAD_2"/>
</dbReference>
<evidence type="ECO:0000256" key="2">
    <source>
        <dbReference type="ARBA" id="ARBA00022723"/>
    </source>
</evidence>
<gene>
    <name evidence="5" type="ORF">K0T92_08185</name>
</gene>
<dbReference type="PANTHER" id="PTHR46470:SF2">
    <property type="entry name" value="GLYCERALDEHYDE 3-PHOSPHATE PHOSPHATASE"/>
    <property type="match status" value="1"/>
</dbReference>
<dbReference type="NCBIfam" id="TIGR01509">
    <property type="entry name" value="HAD-SF-IA-v3"/>
    <property type="match status" value="1"/>
</dbReference>
<comment type="caution">
    <text evidence="5">The sequence shown here is derived from an EMBL/GenBank/DDBJ whole genome shotgun (WGS) entry which is preliminary data.</text>
</comment>
<dbReference type="EMBL" id="JAHZIJ010000004">
    <property type="protein sequence ID" value="MBW7474722.1"/>
    <property type="molecule type" value="Genomic_DNA"/>
</dbReference>
<evidence type="ECO:0000313" key="6">
    <source>
        <dbReference type="Proteomes" id="UP000812277"/>
    </source>
</evidence>
<dbReference type="InterPro" id="IPR036412">
    <property type="entry name" value="HAD-like_sf"/>
</dbReference>
<keyword evidence="2" id="KW-0479">Metal-binding</keyword>
<evidence type="ECO:0000256" key="1">
    <source>
        <dbReference type="ARBA" id="ARBA00001946"/>
    </source>
</evidence>
<dbReference type="InterPro" id="IPR006439">
    <property type="entry name" value="HAD-SF_hydro_IA"/>
</dbReference>
<dbReference type="InterPro" id="IPR023214">
    <property type="entry name" value="HAD_sf"/>
</dbReference>
<dbReference type="RefSeq" id="WP_219871967.1">
    <property type="nucleotide sequence ID" value="NZ_JAHZIJ010000004.1"/>
</dbReference>
<name>A0ABS7D464_9BACL</name>
<dbReference type="SUPFAM" id="SSF56784">
    <property type="entry name" value="HAD-like"/>
    <property type="match status" value="1"/>
</dbReference>
<dbReference type="Proteomes" id="UP000812277">
    <property type="component" value="Unassembled WGS sequence"/>
</dbReference>
<comment type="cofactor">
    <cofactor evidence="1">
        <name>Mg(2+)</name>
        <dbReference type="ChEBI" id="CHEBI:18420"/>
    </cofactor>
</comment>
<organism evidence="5 6">
    <name type="scientific">Paenibacillus oenotherae</name>
    <dbReference type="NCBI Taxonomy" id="1435645"/>
    <lineage>
        <taxon>Bacteria</taxon>
        <taxon>Bacillati</taxon>
        <taxon>Bacillota</taxon>
        <taxon>Bacilli</taxon>
        <taxon>Bacillales</taxon>
        <taxon>Paenibacillaceae</taxon>
        <taxon>Paenibacillus</taxon>
    </lineage>
</organism>
<sequence>MIKAVLFDLDLTLLNRDASVKQFVDSQYERLHTCLSHIPREQYISRFVELDNRGYVWKDRVYKQIIDEFSIHGLTWEELLDDYVGEFHRSCLPYPGLIEMLEELKKEQLLLGLITNAHGDFQYRNIQALGIEDYFSVLLISGWEGIKKPDPAIFLSALNKLGVMAEESVYIGDHPINDVQAARNVGMKGIWKRDSQWETPDEADGIVDELSEVLPLIRAFKSGNRTDCGTTCQSF</sequence>
<dbReference type="Pfam" id="PF13419">
    <property type="entry name" value="HAD_2"/>
    <property type="match status" value="1"/>
</dbReference>
<dbReference type="SFLD" id="SFLDS00003">
    <property type="entry name" value="Haloacid_Dehalogenase"/>
    <property type="match status" value="1"/>
</dbReference>
<dbReference type="PANTHER" id="PTHR46470">
    <property type="entry name" value="N-ACYLNEURAMINATE-9-PHOSPHATASE"/>
    <property type="match status" value="1"/>
</dbReference>
<dbReference type="InterPro" id="IPR051400">
    <property type="entry name" value="HAD-like_hydrolase"/>
</dbReference>
<dbReference type="Gene3D" id="3.40.50.1000">
    <property type="entry name" value="HAD superfamily/HAD-like"/>
    <property type="match status" value="1"/>
</dbReference>
<accession>A0ABS7D464</accession>
<evidence type="ECO:0000256" key="4">
    <source>
        <dbReference type="ARBA" id="ARBA00022842"/>
    </source>
</evidence>
<keyword evidence="6" id="KW-1185">Reference proteome</keyword>
<proteinExistence type="predicted"/>
<evidence type="ECO:0000313" key="5">
    <source>
        <dbReference type="EMBL" id="MBW7474722.1"/>
    </source>
</evidence>